<sequence>MGWLISKVTQAHLAATLRVSLNGKGRCMHTWKFPTTSINHFLSNTQRRYFKGMRKQKSCLLRCASVTIYLLIHSTGSVLMNWDNVHIDFDLTPIFAADGIS</sequence>
<dbReference type="AlphaFoldDB" id="A0A2V1DH15"/>
<reference evidence="2 3" key="1">
    <citation type="journal article" date="2018" name="Sci. Rep.">
        <title>Comparative genomics provides insights into the lifestyle and reveals functional heterogeneity of dark septate endophytic fungi.</title>
        <authorList>
            <person name="Knapp D.G."/>
            <person name="Nemeth J.B."/>
            <person name="Barry K."/>
            <person name="Hainaut M."/>
            <person name="Henrissat B."/>
            <person name="Johnson J."/>
            <person name="Kuo A."/>
            <person name="Lim J.H.P."/>
            <person name="Lipzen A."/>
            <person name="Nolan M."/>
            <person name="Ohm R.A."/>
            <person name="Tamas L."/>
            <person name="Grigoriev I.V."/>
            <person name="Spatafora J.W."/>
            <person name="Nagy L.G."/>
            <person name="Kovacs G.M."/>
        </authorList>
    </citation>
    <scope>NUCLEOTIDE SEQUENCE [LARGE SCALE GENOMIC DNA]</scope>
    <source>
        <strain evidence="2 3">DSE2036</strain>
    </source>
</reference>
<evidence type="ECO:0000313" key="2">
    <source>
        <dbReference type="EMBL" id="PVH97447.1"/>
    </source>
</evidence>
<evidence type="ECO:0000313" key="3">
    <source>
        <dbReference type="Proteomes" id="UP000244855"/>
    </source>
</evidence>
<keyword evidence="1" id="KW-0472">Membrane</keyword>
<dbReference type="EMBL" id="KZ805436">
    <property type="protein sequence ID" value="PVH97447.1"/>
    <property type="molecule type" value="Genomic_DNA"/>
</dbReference>
<keyword evidence="1" id="KW-1133">Transmembrane helix</keyword>
<accession>A0A2V1DH15</accession>
<keyword evidence="3" id="KW-1185">Reference proteome</keyword>
<proteinExistence type="predicted"/>
<feature type="transmembrane region" description="Helical" evidence="1">
    <location>
        <begin position="59"/>
        <end position="82"/>
    </location>
</feature>
<keyword evidence="1" id="KW-0812">Transmembrane</keyword>
<protein>
    <submittedName>
        <fullName evidence="2">Uncharacterized protein</fullName>
    </submittedName>
</protein>
<dbReference type="Proteomes" id="UP000244855">
    <property type="component" value="Unassembled WGS sequence"/>
</dbReference>
<evidence type="ECO:0000256" key="1">
    <source>
        <dbReference type="SAM" id="Phobius"/>
    </source>
</evidence>
<gene>
    <name evidence="2" type="ORF">DM02DRAFT_81831</name>
</gene>
<organism evidence="2 3">
    <name type="scientific">Periconia macrospinosa</name>
    <dbReference type="NCBI Taxonomy" id="97972"/>
    <lineage>
        <taxon>Eukaryota</taxon>
        <taxon>Fungi</taxon>
        <taxon>Dikarya</taxon>
        <taxon>Ascomycota</taxon>
        <taxon>Pezizomycotina</taxon>
        <taxon>Dothideomycetes</taxon>
        <taxon>Pleosporomycetidae</taxon>
        <taxon>Pleosporales</taxon>
        <taxon>Massarineae</taxon>
        <taxon>Periconiaceae</taxon>
        <taxon>Periconia</taxon>
    </lineage>
</organism>
<name>A0A2V1DH15_9PLEO</name>